<dbReference type="InterPro" id="IPR019347">
    <property type="entry name" value="Axonemal_dynein_light_chain"/>
</dbReference>
<protein>
    <submittedName>
        <fullName evidence="7">Uncharacterized protein AlNc14C9G1144</fullName>
    </submittedName>
</protein>
<dbReference type="GO" id="GO:0044877">
    <property type="term" value="F:protein-containing complex binding"/>
    <property type="evidence" value="ECO:0007669"/>
    <property type="project" value="TreeGrafter"/>
</dbReference>
<feature type="domain" description="NAD(P)-binding" evidence="6">
    <location>
        <begin position="240"/>
        <end position="388"/>
    </location>
</feature>
<evidence type="ECO:0000259" key="6">
    <source>
        <dbReference type="Pfam" id="PF13460"/>
    </source>
</evidence>
<dbReference type="InterPro" id="IPR016040">
    <property type="entry name" value="NAD(P)-bd_dom"/>
</dbReference>
<dbReference type="InterPro" id="IPR036291">
    <property type="entry name" value="NAD(P)-bd_dom_sf"/>
</dbReference>
<proteinExistence type="predicted"/>
<dbReference type="Gene3D" id="2.120.10.80">
    <property type="entry name" value="Kelch-type beta propeller"/>
    <property type="match status" value="1"/>
</dbReference>
<dbReference type="InterPro" id="IPR051207">
    <property type="entry name" value="ComplexI_NDUFA9_subunit"/>
</dbReference>
<keyword evidence="3 4" id="KW-0175">Coiled coil</keyword>
<dbReference type="GO" id="GO:0005739">
    <property type="term" value="C:mitochondrion"/>
    <property type="evidence" value="ECO:0007669"/>
    <property type="project" value="TreeGrafter"/>
</dbReference>
<evidence type="ECO:0000256" key="5">
    <source>
        <dbReference type="SAM" id="MobiDB-lite"/>
    </source>
</evidence>
<dbReference type="PANTHER" id="PTHR12126">
    <property type="entry name" value="NADH-UBIQUINONE OXIDOREDUCTASE 39 KDA SUBUNIT-RELATED"/>
    <property type="match status" value="1"/>
</dbReference>
<feature type="region of interest" description="Disordered" evidence="5">
    <location>
        <begin position="489"/>
        <end position="523"/>
    </location>
</feature>
<dbReference type="Gene3D" id="3.40.50.720">
    <property type="entry name" value="NAD(P)-binding Rossmann-like Domain"/>
    <property type="match status" value="1"/>
</dbReference>
<evidence type="ECO:0000256" key="3">
    <source>
        <dbReference type="ARBA" id="ARBA00023054"/>
    </source>
</evidence>
<evidence type="ECO:0000256" key="1">
    <source>
        <dbReference type="ARBA" id="ARBA00022441"/>
    </source>
</evidence>
<dbReference type="Pfam" id="PF13460">
    <property type="entry name" value="NAD_binding_10"/>
    <property type="match status" value="1"/>
</dbReference>
<dbReference type="InterPro" id="IPR015915">
    <property type="entry name" value="Kelch-typ_b-propeller"/>
</dbReference>
<dbReference type="HOGENOM" id="CLU_264127_0_0_1"/>
<evidence type="ECO:0000313" key="7">
    <source>
        <dbReference type="EMBL" id="CCA15163.1"/>
    </source>
</evidence>
<dbReference type="EMBL" id="FR824054">
    <property type="protein sequence ID" value="CCA15163.1"/>
    <property type="molecule type" value="Genomic_DNA"/>
</dbReference>
<dbReference type="SUPFAM" id="SSF54695">
    <property type="entry name" value="POZ domain"/>
    <property type="match status" value="1"/>
</dbReference>
<dbReference type="SUPFAM" id="SSF51735">
    <property type="entry name" value="NAD(P)-binding Rossmann-fold domains"/>
    <property type="match status" value="1"/>
</dbReference>
<dbReference type="InterPro" id="IPR011333">
    <property type="entry name" value="SKP1/BTB/POZ_sf"/>
</dbReference>
<dbReference type="Gene3D" id="6.10.250.3030">
    <property type="match status" value="1"/>
</dbReference>
<accession>F0W281</accession>
<dbReference type="SUPFAM" id="SSF117281">
    <property type="entry name" value="Kelch motif"/>
    <property type="match status" value="1"/>
</dbReference>
<reference evidence="7" key="1">
    <citation type="journal article" date="2011" name="PLoS Biol.">
        <title>Gene gain and loss during evolution of obligate parasitism in the white rust pathogen of Arabidopsis thaliana.</title>
        <authorList>
            <person name="Kemen E."/>
            <person name="Gardiner A."/>
            <person name="Schultz-Larsen T."/>
            <person name="Kemen A.C."/>
            <person name="Balmuth A.L."/>
            <person name="Robert-Seilaniantz A."/>
            <person name="Bailey K."/>
            <person name="Holub E."/>
            <person name="Studholme D.J."/>
            <person name="Maclean D."/>
            <person name="Jones J.D."/>
        </authorList>
    </citation>
    <scope>NUCLEOTIDE SEQUENCE</scope>
</reference>
<feature type="coiled-coil region" evidence="4">
    <location>
        <begin position="662"/>
        <end position="689"/>
    </location>
</feature>
<sequence length="1386" mass="158076">MRRNVAMRHHWFLTKRSAYFSEDRCRRQSVLFCGQAPGGRYGHAGSAYRSNVLVFGGYNGSYPLNDFKEFHIDERILVEVPATTLTEDLRGLIDNETLSDITFIDGRKSLPRDRDSGYTVTNLSPGLQYLYCDTKIPTLEEALELIVAADKYGVDRLKRICERKMISALSVENATTLLCIAELCNAEVLRNQAINASSLYSRMSTCNLIERRKQGKMSMKSRSFATQSYTRSKHFLLVIGGKGFVGSNTLQHALQKGIEVRSLNPSGKPSWPDAPWINDVEWIQGSVFDPTDVSLAMKGITGVISTVGTFGNQDHMEKLCGDATISAVTEAKKAGIQRFVFISNSKVGSFIPSWSPLYGYYHGKERAEASIRENFPETGVCLRPGFIYGWRRTGSTNLPLQLFGVPMTIASRKLGALSAVVSNVPFIGSEMSAAVPVEAVAKAATAETSQIMLQNPSTLPPLGEALQRLNGAHVLHNNTTDKIQYKLEVKRPAKQPSKPQAPRGTTLDNQPHRKSQSHYTASPSSATKLMQFDACWSPAASLIPRNFYLFETNSILPVHSYPEAQHQSTYCVQQKQWRTLIFPALQPRTRQQVIHLQETLQKMIQNHEESSSDPSSLRCERILAEYKVYQLCFHELIRQMHFHCREQGDLLFHIYRRYDEMLKHLIDSLAQQETMTQRLEQRLKDLQAQQQLTPTQLIPSAVEDEDEPKDLTPMIEVVETCSCECHAKSAQVEEMAWQIQRLELEVQMHILTRSLRQDAKDDASLDQAEISCERLRVSWEKMMHAAVFIQRRFRAFRVYKYVKHHRAVARVRKQCRCQVVAVTCIQAAVRRFFARQKKLDTRALLPADDSHHAPNVENTSPLQHIENLIVALPELKRFIEEESSQAVIVSRNSKVRDLTLTQARELSVRLHDVLGILSIPEDTSSIQETSSFKMEQPLPRTYRHASTSTSDFACIVPHEMIQNDKHEVLDDGGDPGPHLRVIQTVSPILIAEAFMEPWEPSYYSIPQVPTLHSSNHPETLLVPLPRKQKTKLITLRQFMTTIYDILLDKMKALLQPQQIYKCEWRPISDELLATKTALCYSISEWQDGWDNRGLLAKLDIVHAIQQHFRFQFGLENLTESAWKHLFDSLEQFASMHPDVQRFQQLLKMRSESADVIFYLICRQLAWNQSKVSETNRSLLVHPESVCEVVTMEQARSMAWHLFRVDDEGQITAADEALLDVNHQLYRRYLPKSGYLQFDQLMQSHIPKASLTKEMVFENKALYQSRSKQKSAHPFSLHSPKSPKLPTIDDVADKYVYFDNVVDLLCKYKAEAHHFHSCLSRILELFGDDVGLAKDQFVERLKDFTTATTEREIGNIYHCMMRANSQAEEELMTRPVFVSTVLELPSV</sequence>
<dbReference type="SMART" id="SM00015">
    <property type="entry name" value="IQ"/>
    <property type="match status" value="2"/>
</dbReference>
<dbReference type="Pfam" id="PF10211">
    <property type="entry name" value="Ax_dynein_light"/>
    <property type="match status" value="1"/>
</dbReference>
<keyword evidence="2" id="KW-0677">Repeat</keyword>
<evidence type="ECO:0000256" key="2">
    <source>
        <dbReference type="ARBA" id="ARBA00022737"/>
    </source>
</evidence>
<dbReference type="Gene3D" id="3.30.710.10">
    <property type="entry name" value="Potassium Channel Kv1.1, Chain A"/>
    <property type="match status" value="1"/>
</dbReference>
<organism evidence="7">
    <name type="scientific">Albugo laibachii Nc14</name>
    <dbReference type="NCBI Taxonomy" id="890382"/>
    <lineage>
        <taxon>Eukaryota</taxon>
        <taxon>Sar</taxon>
        <taxon>Stramenopiles</taxon>
        <taxon>Oomycota</taxon>
        <taxon>Peronosporomycetes</taxon>
        <taxon>Albuginales</taxon>
        <taxon>Albuginaceae</taxon>
        <taxon>Albugo</taxon>
    </lineage>
</organism>
<name>F0W281_9STRA</name>
<dbReference type="PANTHER" id="PTHR12126:SF16">
    <property type="entry name" value="MIOREX COMPLEX COMPONENT 2"/>
    <property type="match status" value="1"/>
</dbReference>
<gene>
    <name evidence="7" type="primary">AlNc14C9G1144</name>
    <name evidence="7" type="ORF">ALNC14_013060</name>
</gene>
<reference evidence="7" key="2">
    <citation type="submission" date="2011-02" db="EMBL/GenBank/DDBJ databases">
        <authorList>
            <person name="MacLean D."/>
        </authorList>
    </citation>
    <scope>NUCLEOTIDE SEQUENCE</scope>
</reference>
<evidence type="ECO:0000256" key="4">
    <source>
        <dbReference type="SAM" id="Coils"/>
    </source>
</evidence>
<dbReference type="InterPro" id="IPR000048">
    <property type="entry name" value="IQ_motif_EF-hand-BS"/>
</dbReference>
<keyword evidence="1" id="KW-0880">Kelch repeat</keyword>